<dbReference type="RefSeq" id="WP_062621697.1">
    <property type="nucleotide sequence ID" value="NZ_JRWG01000004.1"/>
</dbReference>
<dbReference type="Proteomes" id="UP000070138">
    <property type="component" value="Unassembled WGS sequence"/>
</dbReference>
<accession>A0A137RHL0</accession>
<dbReference type="STRING" id="1548749.LS48_07795"/>
<gene>
    <name evidence="2" type="ORF">LS48_07795</name>
</gene>
<evidence type="ECO:0000313" key="2">
    <source>
        <dbReference type="EMBL" id="KXN98976.1"/>
    </source>
</evidence>
<sequence>MKTFVISILLSLTAAILSAQEVTVLDEARLFYAPLNVAVTQEGDSYVYNIKESQARQFARDPIGFMKANFDIQSFIAHTAKKKYHAYLVTFKSTNGALEADFDSEGNLLETRQQFKNVILPAQLRNEVYNSFQGYTLTKAKYTARTKGEILANATYKIRLENGKDKQNLKIDARSSGVGLAVN</sequence>
<evidence type="ECO:0000313" key="3">
    <source>
        <dbReference type="Proteomes" id="UP000070138"/>
    </source>
</evidence>
<feature type="chain" id="PRO_5007479807" evidence="1">
    <location>
        <begin position="20"/>
        <end position="183"/>
    </location>
</feature>
<comment type="caution">
    <text evidence="2">The sequence shown here is derived from an EMBL/GenBank/DDBJ whole genome shotgun (WGS) entry which is preliminary data.</text>
</comment>
<evidence type="ECO:0000256" key="1">
    <source>
        <dbReference type="SAM" id="SignalP"/>
    </source>
</evidence>
<keyword evidence="1" id="KW-0732">Signal</keyword>
<proteinExistence type="predicted"/>
<keyword evidence="3" id="KW-1185">Reference proteome</keyword>
<dbReference type="Gene3D" id="3.10.450.360">
    <property type="match status" value="1"/>
</dbReference>
<organism evidence="2 3">
    <name type="scientific">Aequorivita aquimaris</name>
    <dbReference type="NCBI Taxonomy" id="1548749"/>
    <lineage>
        <taxon>Bacteria</taxon>
        <taxon>Pseudomonadati</taxon>
        <taxon>Bacteroidota</taxon>
        <taxon>Flavobacteriia</taxon>
        <taxon>Flavobacteriales</taxon>
        <taxon>Flavobacteriaceae</taxon>
        <taxon>Aequorivita</taxon>
    </lineage>
</organism>
<protein>
    <submittedName>
        <fullName evidence="2">Uncharacterized protein</fullName>
    </submittedName>
</protein>
<name>A0A137RHL0_9FLAO</name>
<dbReference type="AlphaFoldDB" id="A0A137RHL0"/>
<dbReference type="OrthoDB" id="668160at2"/>
<feature type="signal peptide" evidence="1">
    <location>
        <begin position="1"/>
        <end position="19"/>
    </location>
</feature>
<dbReference type="EMBL" id="JRWG01000004">
    <property type="protein sequence ID" value="KXN98976.1"/>
    <property type="molecule type" value="Genomic_DNA"/>
</dbReference>
<reference evidence="3" key="1">
    <citation type="submission" date="2014-10" db="EMBL/GenBank/DDBJ databases">
        <title>Genome sequencing of Vitellibacter sp. D-24.</title>
        <authorList>
            <person name="Thevarajoo S."/>
            <person name="Selvaratnam C."/>
            <person name="Goh K.M."/>
            <person name="Chong C.S."/>
        </authorList>
    </citation>
    <scope>NUCLEOTIDE SEQUENCE [LARGE SCALE GENOMIC DNA]</scope>
    <source>
        <strain evidence="3">D-24</strain>
    </source>
</reference>
<reference evidence="2 3" key="2">
    <citation type="journal article" date="2016" name="Int. J. Syst. Evol. Microbiol.">
        <title>Vitellibacter aquimaris sp. nov., a marine bacterium isolated from seawater.</title>
        <authorList>
            <person name="Thevarajoo S."/>
            <person name="Selvaratnam C."/>
            <person name="Goh K.M."/>
            <person name="Hong K.W."/>
            <person name="Chan X.Y."/>
            <person name="Chan K.G."/>
            <person name="Chong C.S."/>
        </authorList>
    </citation>
    <scope>NUCLEOTIDE SEQUENCE [LARGE SCALE GENOMIC DNA]</scope>
    <source>
        <strain evidence="2 3">D-24</strain>
    </source>
</reference>
<dbReference type="SUPFAM" id="SSF160574">
    <property type="entry name" value="BT0923-like"/>
    <property type="match status" value="1"/>
</dbReference>